<evidence type="ECO:0000313" key="4">
    <source>
        <dbReference type="WBParaSite" id="Csp11.Scaffold629.g8301.t1"/>
    </source>
</evidence>
<name>A0A1I7UDR5_9PELO</name>
<dbReference type="Pfam" id="PF26529">
    <property type="entry name" value="NTF2_2"/>
    <property type="match status" value="3"/>
</dbReference>
<feature type="domain" description="NTF2-like" evidence="2">
    <location>
        <begin position="383"/>
        <end position="456"/>
    </location>
</feature>
<proteinExistence type="predicted"/>
<dbReference type="eggNOG" id="KOG4209">
    <property type="taxonomic scope" value="Eukaryota"/>
</dbReference>
<accession>A0A1I7UDR5</accession>
<dbReference type="Proteomes" id="UP000095282">
    <property type="component" value="Unplaced"/>
</dbReference>
<keyword evidence="3" id="KW-1185">Reference proteome</keyword>
<feature type="signal peptide" evidence="1">
    <location>
        <begin position="1"/>
        <end position="17"/>
    </location>
</feature>
<evidence type="ECO:0000313" key="3">
    <source>
        <dbReference type="Proteomes" id="UP000095282"/>
    </source>
</evidence>
<organism evidence="3 4">
    <name type="scientific">Caenorhabditis tropicalis</name>
    <dbReference type="NCBI Taxonomy" id="1561998"/>
    <lineage>
        <taxon>Eukaryota</taxon>
        <taxon>Metazoa</taxon>
        <taxon>Ecdysozoa</taxon>
        <taxon>Nematoda</taxon>
        <taxon>Chromadorea</taxon>
        <taxon>Rhabditida</taxon>
        <taxon>Rhabditina</taxon>
        <taxon>Rhabditomorpha</taxon>
        <taxon>Rhabditoidea</taxon>
        <taxon>Rhabditidae</taxon>
        <taxon>Peloderinae</taxon>
        <taxon>Caenorhabditis</taxon>
    </lineage>
</organism>
<sequence length="500" mass="60136">MILKTVLLLLIITVCLAKEKKLDKILKNVWKRERTEFKDRLWYNSPTDKFDPMEQSIEIDEDELLNNQCYDEGIQRDMALQLSVILRELHSGYNVYWNKFLAILVFYESWSMEAKICGSETPMNIYQFNRWFLKQREKYLPITDQNQYKFYHMRVQTGAMTFHARYDLKTKFGFTESILWDIRLEITQDLYRPNYLNYQIRNLTVGGGCVDYGTVNHTYIQYRNQEETLELLKKEKNPNVKLLFDLFTPGELKFVDRIKYRIPPLWLEGIDPDESIAVIRVCHDRDNMNTLVKYTKKQFDSWFHRFNMMWHPKENETDFIQVQMINVKSDELTARITMRLQIGVKIAQPTHDWNFKIVSRYNQHGDEKWYITMLEVLCHPAFDYMDESLKAIRDVVTDDFMTLVRRENQSEPAPFWSSIDFVYTFTLNRQIDIDLCEMGRVDTNKSALQFEMNHREKIRMTRLACDVDQFYYLERLVVDCKTFKDVESNYRPVSWLMRIG</sequence>
<evidence type="ECO:0000256" key="1">
    <source>
        <dbReference type="SAM" id="SignalP"/>
    </source>
</evidence>
<protein>
    <submittedName>
        <fullName evidence="4">F-box domain-containing protein</fullName>
    </submittedName>
</protein>
<evidence type="ECO:0000259" key="2">
    <source>
        <dbReference type="Pfam" id="PF26529"/>
    </source>
</evidence>
<dbReference type="InterPro" id="IPR058879">
    <property type="entry name" value="NTF2-like_dom_nem"/>
</dbReference>
<dbReference type="STRING" id="1561998.A0A1I7UDR5"/>
<feature type="chain" id="PRO_5009308753" evidence="1">
    <location>
        <begin position="18"/>
        <end position="500"/>
    </location>
</feature>
<feature type="domain" description="NTF2-like" evidence="2">
    <location>
        <begin position="95"/>
        <end position="213"/>
    </location>
</feature>
<dbReference type="AlphaFoldDB" id="A0A1I7UDR5"/>
<reference evidence="4" key="1">
    <citation type="submission" date="2016-11" db="UniProtKB">
        <authorList>
            <consortium name="WormBaseParasite"/>
        </authorList>
    </citation>
    <scope>IDENTIFICATION</scope>
</reference>
<dbReference type="WBParaSite" id="Csp11.Scaffold629.g8301.t1">
    <property type="protein sequence ID" value="Csp11.Scaffold629.g8301.t1"/>
    <property type="gene ID" value="Csp11.Scaffold629.g8301"/>
</dbReference>
<keyword evidence="1" id="KW-0732">Signal</keyword>
<feature type="domain" description="NTF2-like" evidence="2">
    <location>
        <begin position="260"/>
        <end position="380"/>
    </location>
</feature>